<dbReference type="Gene3D" id="1.20.120.530">
    <property type="entry name" value="GntR ligand-binding domain-like"/>
    <property type="match status" value="1"/>
</dbReference>
<reference evidence="8 9" key="1">
    <citation type="submission" date="2017-11" db="EMBL/GenBank/DDBJ databases">
        <title>Sequencing the genomes of 1000 actinobacteria strains.</title>
        <authorList>
            <person name="Klenk H.-P."/>
        </authorList>
    </citation>
    <scope>NUCLEOTIDE SEQUENCE [LARGE SCALE GENOMIC DNA]</scope>
    <source>
        <strain evidence="8 9">DSM 12798</strain>
    </source>
</reference>
<keyword evidence="2" id="KW-0560">Oxidoreductase</keyword>
<dbReference type="SMART" id="SM00903">
    <property type="entry name" value="Flavin_Reduct"/>
    <property type="match status" value="1"/>
</dbReference>
<evidence type="ECO:0000256" key="5">
    <source>
        <dbReference type="ARBA" id="ARBA00023163"/>
    </source>
</evidence>
<sequence>MSITNLESVTPVDMNIFRNVVGHFASGVTVITTAVDGQLYGTTASAVSSLSMEPPMMLACLNRSSSTHDRVVEAGVFGINILAEDQGALAFHFGRKGEDKFATVPHTLSEEGIPLIDGALATIVCHVAETPTGGTHTVFLGLVSHAEAHDREPLAYYRGTMGRLEPTKELAAYQATRNWVLLRTSPLGEDLDIDAIAAASRAEADHVANALVKLESEHLVFRTETGKYQPKPITAELTDSAYDSRATIESGVIASQLGKISEETISTLREITAKLADLRETSESDLEEFLALNVAYHDALVGVAGSSQLVDSFRRLGIGTVWRQALTPEQWSRQLDHRHVAELTEALAAGDAPAAQAALAAHTEFGKTLAREVVARHGGQV</sequence>
<dbReference type="InterPro" id="IPR050268">
    <property type="entry name" value="NADH-dep_flavin_reductase"/>
</dbReference>
<dbReference type="Gene3D" id="2.30.110.10">
    <property type="entry name" value="Electron Transport, Fmn-binding Protein, Chain A"/>
    <property type="match status" value="1"/>
</dbReference>
<gene>
    <name evidence="8" type="ORF">ATK23_2561</name>
</gene>
<comment type="similarity">
    <text evidence="1">Belongs to the non-flavoprotein flavin reductase family.</text>
</comment>
<dbReference type="SMART" id="SM00895">
    <property type="entry name" value="FCD"/>
    <property type="match status" value="1"/>
</dbReference>
<keyword evidence="3" id="KW-0805">Transcription regulation</keyword>
<evidence type="ECO:0000256" key="4">
    <source>
        <dbReference type="ARBA" id="ARBA00023125"/>
    </source>
</evidence>
<dbReference type="InterPro" id="IPR012349">
    <property type="entry name" value="Split_barrel_FMN-bd"/>
</dbReference>
<name>A0ABX4N0Y6_9MICC</name>
<evidence type="ECO:0000259" key="6">
    <source>
        <dbReference type="SMART" id="SM00895"/>
    </source>
</evidence>
<evidence type="ECO:0000313" key="9">
    <source>
        <dbReference type="Proteomes" id="UP000229263"/>
    </source>
</evidence>
<keyword evidence="4" id="KW-0238">DNA-binding</keyword>
<comment type="caution">
    <text evidence="8">The sequence shown here is derived from an EMBL/GenBank/DDBJ whole genome shotgun (WGS) entry which is preliminary data.</text>
</comment>
<organism evidence="8 9">
    <name type="scientific">Glutamicibacter mysorens</name>
    <dbReference type="NCBI Taxonomy" id="257984"/>
    <lineage>
        <taxon>Bacteria</taxon>
        <taxon>Bacillati</taxon>
        <taxon>Actinomycetota</taxon>
        <taxon>Actinomycetes</taxon>
        <taxon>Micrococcales</taxon>
        <taxon>Micrococcaceae</taxon>
        <taxon>Glutamicibacter</taxon>
    </lineage>
</organism>
<dbReference type="InterPro" id="IPR008920">
    <property type="entry name" value="TF_FadR/GntR_C"/>
</dbReference>
<evidence type="ECO:0000313" key="8">
    <source>
        <dbReference type="EMBL" id="PJJ45298.1"/>
    </source>
</evidence>
<feature type="domain" description="Flavin reductase like" evidence="7">
    <location>
        <begin position="21"/>
        <end position="163"/>
    </location>
</feature>
<evidence type="ECO:0000256" key="2">
    <source>
        <dbReference type="ARBA" id="ARBA00023002"/>
    </source>
</evidence>
<dbReference type="RefSeq" id="WP_100339286.1">
    <property type="nucleotide sequence ID" value="NZ_PGEY01000001.1"/>
</dbReference>
<dbReference type="PANTHER" id="PTHR30466">
    <property type="entry name" value="FLAVIN REDUCTASE"/>
    <property type="match status" value="1"/>
</dbReference>
<accession>A0ABX4N0Y6</accession>
<dbReference type="SUPFAM" id="SSF48008">
    <property type="entry name" value="GntR ligand-binding domain-like"/>
    <property type="match status" value="1"/>
</dbReference>
<dbReference type="EMBL" id="PGEY01000001">
    <property type="protein sequence ID" value="PJJ45298.1"/>
    <property type="molecule type" value="Genomic_DNA"/>
</dbReference>
<dbReference type="InterPro" id="IPR011711">
    <property type="entry name" value="GntR_C"/>
</dbReference>
<proteinExistence type="inferred from homology"/>
<dbReference type="SUPFAM" id="SSF50475">
    <property type="entry name" value="FMN-binding split barrel"/>
    <property type="match status" value="1"/>
</dbReference>
<protein>
    <submittedName>
        <fullName evidence="8">Flavin reductase (DIM6/NTAB) family NADH-FMN oxidoreductase RutF</fullName>
    </submittedName>
</protein>
<keyword evidence="5" id="KW-0804">Transcription</keyword>
<dbReference type="Pfam" id="PF01613">
    <property type="entry name" value="Flavin_Reduct"/>
    <property type="match status" value="1"/>
</dbReference>
<evidence type="ECO:0000256" key="1">
    <source>
        <dbReference type="ARBA" id="ARBA00008898"/>
    </source>
</evidence>
<dbReference type="Pfam" id="PF07729">
    <property type="entry name" value="FCD"/>
    <property type="match status" value="1"/>
</dbReference>
<evidence type="ECO:0000259" key="7">
    <source>
        <dbReference type="SMART" id="SM00903"/>
    </source>
</evidence>
<dbReference type="Proteomes" id="UP000229263">
    <property type="component" value="Unassembled WGS sequence"/>
</dbReference>
<dbReference type="InterPro" id="IPR002563">
    <property type="entry name" value="Flavin_Rdtase-like_dom"/>
</dbReference>
<dbReference type="PANTHER" id="PTHR30466:SF11">
    <property type="entry name" value="FLAVIN-DEPENDENT MONOOXYGENASE, REDUCTASE SUBUNIT HSAB"/>
    <property type="match status" value="1"/>
</dbReference>
<keyword evidence="9" id="KW-1185">Reference proteome</keyword>
<feature type="domain" description="GntR C-terminal" evidence="6">
    <location>
        <begin position="240"/>
        <end position="365"/>
    </location>
</feature>
<evidence type="ECO:0000256" key="3">
    <source>
        <dbReference type="ARBA" id="ARBA00023015"/>
    </source>
</evidence>